<dbReference type="HOGENOM" id="CLU_179041_2_0_11"/>
<dbReference type="EMBL" id="CP001618">
    <property type="protein sequence ID" value="ACQ80702.1"/>
    <property type="molecule type" value="Genomic_DNA"/>
</dbReference>
<organism evidence="1 2">
    <name type="scientific">Beutenbergia cavernae (strain ATCC BAA-8 / DSM 12333 / CCUG 43141 / JCM 11478 / NBRC 16432 / NCIMB 13614 / HKI 0122)</name>
    <dbReference type="NCBI Taxonomy" id="471853"/>
    <lineage>
        <taxon>Bacteria</taxon>
        <taxon>Bacillati</taxon>
        <taxon>Actinomycetota</taxon>
        <taxon>Actinomycetes</taxon>
        <taxon>Micrococcales</taxon>
        <taxon>Beutenbergiaceae</taxon>
        <taxon>Beutenbergia</taxon>
    </lineage>
</organism>
<dbReference type="OrthoDB" id="3215033at2"/>
<gene>
    <name evidence="1" type="ordered locus">Bcav_2452</name>
</gene>
<evidence type="ECO:0000313" key="2">
    <source>
        <dbReference type="Proteomes" id="UP000007962"/>
    </source>
</evidence>
<evidence type="ECO:0000313" key="1">
    <source>
        <dbReference type="EMBL" id="ACQ80702.1"/>
    </source>
</evidence>
<dbReference type="Proteomes" id="UP000007962">
    <property type="component" value="Chromosome"/>
</dbReference>
<accession>C5BWN6</accession>
<sequence length="77" mass="8591">MRHSEFWWVMEQAFGKSYAASVAADLVLGPLGGRTARAALEDGVPPRDVWNAVCDVLGLDDATRWRHRDAPKARRRG</sequence>
<reference evidence="1 2" key="1">
    <citation type="journal article" date="2009" name="Stand. Genomic Sci.">
        <title>Complete genome sequence of Beutenbergia cavernae type strain (HKI 0122).</title>
        <authorList>
            <person name="Land M."/>
            <person name="Pukall R."/>
            <person name="Abt B."/>
            <person name="Goker M."/>
            <person name="Rohde M."/>
            <person name="Glavina Del Rio T."/>
            <person name="Tice H."/>
            <person name="Copeland A."/>
            <person name="Cheng J.F."/>
            <person name="Lucas S."/>
            <person name="Chen F."/>
            <person name="Nolan M."/>
            <person name="Bruce D."/>
            <person name="Goodwin L."/>
            <person name="Pitluck S."/>
            <person name="Ivanova N."/>
            <person name="Mavromatis K."/>
            <person name="Ovchinnikova G."/>
            <person name="Pati A."/>
            <person name="Chen A."/>
            <person name="Palaniappan K."/>
            <person name="Hauser L."/>
            <person name="Chang Y.J."/>
            <person name="Jefferies C.C."/>
            <person name="Saunders E."/>
            <person name="Brettin T."/>
            <person name="Detter J.C."/>
            <person name="Han C."/>
            <person name="Chain P."/>
            <person name="Bristow J."/>
            <person name="Eisen J.A."/>
            <person name="Markowitz V."/>
            <person name="Hugenholtz P."/>
            <person name="Kyrpides N.C."/>
            <person name="Klenk H.P."/>
            <person name="Lapidus A."/>
        </authorList>
    </citation>
    <scope>NUCLEOTIDE SEQUENCE [LARGE SCALE GENOMIC DNA]</scope>
    <source>
        <strain evidence="2">ATCC BAA-8 / DSM 12333 / NBRC 16432</strain>
    </source>
</reference>
<evidence type="ECO:0008006" key="3">
    <source>
        <dbReference type="Google" id="ProtNLM"/>
    </source>
</evidence>
<name>C5BWN6_BEUC1</name>
<dbReference type="STRING" id="471853.Bcav_2452"/>
<protein>
    <recommendedName>
        <fullName evidence="3">Signal transduction histidine kinase</fullName>
    </recommendedName>
</protein>
<dbReference type="AlphaFoldDB" id="C5BWN6"/>
<proteinExistence type="predicted"/>
<dbReference type="KEGG" id="bcv:Bcav_2452"/>
<keyword evidence="2" id="KW-1185">Reference proteome</keyword>
<dbReference type="RefSeq" id="WP_015882942.1">
    <property type="nucleotide sequence ID" value="NC_012669.1"/>
</dbReference>
<dbReference type="Pfam" id="PF11248">
    <property type="entry name" value="DUF3046"/>
    <property type="match status" value="1"/>
</dbReference>
<dbReference type="InterPro" id="IPR021408">
    <property type="entry name" value="DUF3046"/>
</dbReference>